<dbReference type="OrthoDB" id="5298512at2"/>
<reference evidence="2 3" key="1">
    <citation type="submission" date="2016-10" db="EMBL/GenBank/DDBJ databases">
        <authorList>
            <person name="de Groot N.N."/>
        </authorList>
    </citation>
    <scope>NUCLEOTIDE SEQUENCE [LARGE SCALE GENOMIC DNA]</scope>
    <source>
        <strain evidence="2 3">B7-7</strain>
    </source>
</reference>
<dbReference type="SUPFAM" id="SSF89069">
    <property type="entry name" value="N-terminal, cytoplasmic domain of anti-sigmaE factor RseA"/>
    <property type="match status" value="1"/>
</dbReference>
<dbReference type="EMBL" id="FOFO01000013">
    <property type="protein sequence ID" value="SEP99834.1"/>
    <property type="molecule type" value="Genomic_DNA"/>
</dbReference>
<dbReference type="PANTHER" id="PTHR38104:SF1">
    <property type="entry name" value="ANTI-SIGMA-E FACTOR RSEA"/>
    <property type="match status" value="1"/>
</dbReference>
<keyword evidence="3" id="KW-1185">Reference proteome</keyword>
<dbReference type="PANTHER" id="PTHR38104">
    <property type="match status" value="1"/>
</dbReference>
<dbReference type="InterPro" id="IPR005572">
    <property type="entry name" value="Anti-sigma_E_RseA_N"/>
</dbReference>
<dbReference type="GO" id="GO:0016989">
    <property type="term" value="F:sigma factor antagonist activity"/>
    <property type="evidence" value="ECO:0007669"/>
    <property type="project" value="InterPro"/>
</dbReference>
<protein>
    <submittedName>
        <fullName evidence="2">Sigma-E factor negative regulatory protein RseA</fullName>
    </submittedName>
</protein>
<dbReference type="Pfam" id="PF03872">
    <property type="entry name" value="RseA_N"/>
    <property type="match status" value="1"/>
</dbReference>
<evidence type="ECO:0000313" key="3">
    <source>
        <dbReference type="Proteomes" id="UP000199496"/>
    </source>
</evidence>
<dbReference type="Proteomes" id="UP000199496">
    <property type="component" value="Unassembled WGS sequence"/>
</dbReference>
<dbReference type="InterPro" id="IPR052383">
    <property type="entry name" value="Anti-sigma-E_RseA-like"/>
</dbReference>
<dbReference type="AlphaFoldDB" id="A0A1H9CFA9"/>
<gene>
    <name evidence="2" type="ORF">SAMN05421693_11375</name>
</gene>
<name>A0A1H9CFA9_9GAMM</name>
<sequence>MTTTTKEERLSALVDDEAEAFETRRLLDELTKNPEDLAQWGRYHLIGDVMRGNLQHTAPPDFSARIMAAVAEEPPLTAPSPPWYGRLLKPAAGMGMAAAVAVAVLVGLQNFAGGLAEPEPALAAADPVIRAAQWDTGQRHVLQSMFEPNPLSAPVQHSPLELSTPPVLPIDMDDARFSSYLLNHAEWAVGRGGIPPQVRTVGHGFVGD</sequence>
<dbReference type="STRING" id="867345.SAMN05421693_11375"/>
<dbReference type="InterPro" id="IPR036147">
    <property type="entry name" value="Anti-sigma_E_RseA_N_sf"/>
</dbReference>
<proteinExistence type="predicted"/>
<dbReference type="RefSeq" id="WP_090206365.1">
    <property type="nucleotide sequence ID" value="NZ_FOFO01000013.1"/>
</dbReference>
<evidence type="ECO:0000259" key="1">
    <source>
        <dbReference type="Pfam" id="PF03872"/>
    </source>
</evidence>
<accession>A0A1H9CFA9</accession>
<organism evidence="2 3">
    <name type="scientific">Ectothiorhodospira magna</name>
    <dbReference type="NCBI Taxonomy" id="867345"/>
    <lineage>
        <taxon>Bacteria</taxon>
        <taxon>Pseudomonadati</taxon>
        <taxon>Pseudomonadota</taxon>
        <taxon>Gammaproteobacteria</taxon>
        <taxon>Chromatiales</taxon>
        <taxon>Ectothiorhodospiraceae</taxon>
        <taxon>Ectothiorhodospira</taxon>
    </lineage>
</organism>
<dbReference type="Gene3D" id="1.10.10.880">
    <property type="entry name" value="Anti sigma-E protein RseA, N-terminal domain"/>
    <property type="match status" value="1"/>
</dbReference>
<evidence type="ECO:0000313" key="2">
    <source>
        <dbReference type="EMBL" id="SEP99834.1"/>
    </source>
</evidence>
<dbReference type="CDD" id="cd16328">
    <property type="entry name" value="RseA_N"/>
    <property type="match status" value="1"/>
</dbReference>
<feature type="domain" description="Anti sigma-E protein RseA N-terminal" evidence="1">
    <location>
        <begin position="7"/>
        <end position="79"/>
    </location>
</feature>